<evidence type="ECO:0000259" key="7">
    <source>
        <dbReference type="Pfam" id="PF00101"/>
    </source>
</evidence>
<evidence type="ECO:0000313" key="9">
    <source>
        <dbReference type="Proteomes" id="UP001341281"/>
    </source>
</evidence>
<dbReference type="AlphaFoldDB" id="A0AAQ3TR96"/>
<evidence type="ECO:0000256" key="6">
    <source>
        <dbReference type="RuleBase" id="RU003627"/>
    </source>
</evidence>
<dbReference type="Pfam" id="PF00101">
    <property type="entry name" value="RuBisCO_small"/>
    <property type="match status" value="1"/>
</dbReference>
<dbReference type="Gene3D" id="3.30.190.10">
    <property type="entry name" value="Ribulose bisphosphate carboxylase, small subunit"/>
    <property type="match status" value="1"/>
</dbReference>
<dbReference type="Proteomes" id="UP001341281">
    <property type="component" value="Chromosome 05"/>
</dbReference>
<keyword evidence="3" id="KW-0113">Calvin cycle</keyword>
<feature type="domain" description="Ribulose bisphosphate carboxylase small subunit" evidence="7">
    <location>
        <begin position="64"/>
        <end position="98"/>
    </location>
</feature>
<keyword evidence="2 6" id="KW-0602">Photosynthesis</keyword>
<dbReference type="GO" id="GO:0019253">
    <property type="term" value="P:reductive pentose-phosphate cycle"/>
    <property type="evidence" value="ECO:0007669"/>
    <property type="project" value="UniProtKB-KW"/>
</dbReference>
<evidence type="ECO:0000313" key="8">
    <source>
        <dbReference type="EMBL" id="WVZ77899.1"/>
    </source>
</evidence>
<evidence type="ECO:0000256" key="5">
    <source>
        <dbReference type="ARBA" id="ARBA00023300"/>
    </source>
</evidence>
<dbReference type="PANTHER" id="PTHR31262:SF0">
    <property type="entry name" value="RIBULOSE BISPHOSPHATE CARBOXYLASE SMALL SUBUNIT, CHLOROPLASTIC 1"/>
    <property type="match status" value="1"/>
</dbReference>
<organism evidence="8 9">
    <name type="scientific">Paspalum notatum var. saurae</name>
    <dbReference type="NCBI Taxonomy" id="547442"/>
    <lineage>
        <taxon>Eukaryota</taxon>
        <taxon>Viridiplantae</taxon>
        <taxon>Streptophyta</taxon>
        <taxon>Embryophyta</taxon>
        <taxon>Tracheophyta</taxon>
        <taxon>Spermatophyta</taxon>
        <taxon>Magnoliopsida</taxon>
        <taxon>Liliopsida</taxon>
        <taxon>Poales</taxon>
        <taxon>Poaceae</taxon>
        <taxon>PACMAD clade</taxon>
        <taxon>Panicoideae</taxon>
        <taxon>Andropogonodae</taxon>
        <taxon>Paspaleae</taxon>
        <taxon>Paspalinae</taxon>
        <taxon>Paspalum</taxon>
    </lineage>
</organism>
<evidence type="ECO:0000256" key="1">
    <source>
        <dbReference type="ARBA" id="ARBA00022528"/>
    </source>
</evidence>
<dbReference type="InterPro" id="IPR024681">
    <property type="entry name" value="RuBisCO_ssu"/>
</dbReference>
<keyword evidence="9" id="KW-1185">Reference proteome</keyword>
<dbReference type="PANTHER" id="PTHR31262">
    <property type="entry name" value="RIBULOSE BISPHOSPHATE CARBOXYLASE SMALL CHAIN 1, CHLOROPLASTIC"/>
    <property type="match status" value="1"/>
</dbReference>
<evidence type="ECO:0000256" key="3">
    <source>
        <dbReference type="ARBA" id="ARBA00022567"/>
    </source>
</evidence>
<keyword evidence="1" id="KW-0150">Chloroplast</keyword>
<dbReference type="InterPro" id="IPR036385">
    <property type="entry name" value="RuBisCO_ssu_sf"/>
</dbReference>
<comment type="function">
    <text evidence="6">RuBisCO catalyzes two reactions: the carboxylation of D-ribulose 1,5-bisphosphate, the primary event in carbon dioxide fixation, as well as the oxidative fragmentation of the pentose substrate. Both reactions occur simultaneously and in competition at the same active site. Although the small subunit is not catalytic it is essential for maximal activity.</text>
</comment>
<sequence>MLVGTAASVVAGAACLRPEPPPAAARLARRRLLPGSSSCSRARTTNGFRTRCMKTWNPFTNTRYETLSYLPPLTEESIAREVDFIMAKGWVPCLEFDKVCPCVLAGALSILADHHSPDRES</sequence>
<dbReference type="EMBL" id="CP144749">
    <property type="protein sequence ID" value="WVZ77899.1"/>
    <property type="molecule type" value="Genomic_DNA"/>
</dbReference>
<accession>A0AAQ3TR96</accession>
<evidence type="ECO:0000256" key="4">
    <source>
        <dbReference type="ARBA" id="ARBA00023238"/>
    </source>
</evidence>
<keyword evidence="5 6" id="KW-0120">Carbon dioxide fixation</keyword>
<dbReference type="SUPFAM" id="SSF55239">
    <property type="entry name" value="RuBisCO, small subunit"/>
    <property type="match status" value="1"/>
</dbReference>
<dbReference type="InterPro" id="IPR000894">
    <property type="entry name" value="RuBisCO_ssu_dom"/>
</dbReference>
<comment type="subunit">
    <text evidence="6">Heterohexadecamer of 8 large and 8 small subunits.</text>
</comment>
<keyword evidence="6" id="KW-0934">Plastid</keyword>
<gene>
    <name evidence="8" type="ORF">U9M48_025699</name>
</gene>
<reference evidence="8 9" key="1">
    <citation type="submission" date="2024-02" db="EMBL/GenBank/DDBJ databases">
        <title>High-quality chromosome-scale genome assembly of Pensacola bahiagrass (Paspalum notatum Flugge var. saurae).</title>
        <authorList>
            <person name="Vega J.M."/>
            <person name="Podio M."/>
            <person name="Orjuela J."/>
            <person name="Siena L.A."/>
            <person name="Pessino S.C."/>
            <person name="Combes M.C."/>
            <person name="Mariac C."/>
            <person name="Albertini E."/>
            <person name="Pupilli F."/>
            <person name="Ortiz J.P.A."/>
            <person name="Leblanc O."/>
        </authorList>
    </citation>
    <scope>NUCLEOTIDE SEQUENCE [LARGE SCALE GENOMIC DNA]</scope>
    <source>
        <strain evidence="8">R1</strain>
        <tissue evidence="8">Leaf</tissue>
    </source>
</reference>
<dbReference type="GO" id="GO:0009853">
    <property type="term" value="P:photorespiration"/>
    <property type="evidence" value="ECO:0007669"/>
    <property type="project" value="UniProtKB-UniRule"/>
</dbReference>
<comment type="similarity">
    <text evidence="6">Belongs to the RuBisCO small chain family.</text>
</comment>
<protein>
    <recommendedName>
        <fullName evidence="6">Ribulose bisphosphate carboxylase small subunit</fullName>
        <shortName evidence="6">RuBisCO small subunit</shortName>
    </recommendedName>
</protein>
<proteinExistence type="inferred from homology"/>
<name>A0AAQ3TR96_PASNO</name>
<keyword evidence="4 6" id="KW-0601">Photorespiration</keyword>
<evidence type="ECO:0000256" key="2">
    <source>
        <dbReference type="ARBA" id="ARBA00022531"/>
    </source>
</evidence>
<dbReference type="PRINTS" id="PR00152">
    <property type="entry name" value="RUBISCOSMALL"/>
</dbReference>